<proteinExistence type="predicted"/>
<evidence type="ECO:0000313" key="1">
    <source>
        <dbReference type="EMBL" id="CAG8740322.1"/>
    </source>
</evidence>
<name>A0ACA9Q867_9GLOM</name>
<protein>
    <submittedName>
        <fullName evidence="1">11795_t:CDS:1</fullName>
    </submittedName>
</protein>
<keyword evidence="2" id="KW-1185">Reference proteome</keyword>
<feature type="non-terminal residue" evidence="1">
    <location>
        <position position="1"/>
    </location>
</feature>
<feature type="non-terminal residue" evidence="1">
    <location>
        <position position="97"/>
    </location>
</feature>
<gene>
    <name evidence="1" type="ORF">DHETER_LOCUS14005</name>
</gene>
<dbReference type="EMBL" id="CAJVPU010040934">
    <property type="protein sequence ID" value="CAG8740322.1"/>
    <property type="molecule type" value="Genomic_DNA"/>
</dbReference>
<organism evidence="1 2">
    <name type="scientific">Dentiscutata heterogama</name>
    <dbReference type="NCBI Taxonomy" id="1316150"/>
    <lineage>
        <taxon>Eukaryota</taxon>
        <taxon>Fungi</taxon>
        <taxon>Fungi incertae sedis</taxon>
        <taxon>Mucoromycota</taxon>
        <taxon>Glomeromycotina</taxon>
        <taxon>Glomeromycetes</taxon>
        <taxon>Diversisporales</taxon>
        <taxon>Gigasporaceae</taxon>
        <taxon>Dentiscutata</taxon>
    </lineage>
</organism>
<accession>A0ACA9Q867</accession>
<sequence>DFKGNVFQKNHTLVEEINRVKNDIDNYKSISTAIGLKFQKNDSKLNFNLHQVNAKEFSYNLRLKHKCLVNKVKEYEKNAKISNVVNNYNKTKQLYKI</sequence>
<comment type="caution">
    <text evidence="1">The sequence shown here is derived from an EMBL/GenBank/DDBJ whole genome shotgun (WGS) entry which is preliminary data.</text>
</comment>
<dbReference type="Proteomes" id="UP000789702">
    <property type="component" value="Unassembled WGS sequence"/>
</dbReference>
<reference evidence="1" key="1">
    <citation type="submission" date="2021-06" db="EMBL/GenBank/DDBJ databases">
        <authorList>
            <person name="Kallberg Y."/>
            <person name="Tangrot J."/>
            <person name="Rosling A."/>
        </authorList>
    </citation>
    <scope>NUCLEOTIDE SEQUENCE</scope>
    <source>
        <strain evidence="1">IL203A</strain>
    </source>
</reference>
<evidence type="ECO:0000313" key="2">
    <source>
        <dbReference type="Proteomes" id="UP000789702"/>
    </source>
</evidence>